<feature type="domain" description="PASTA" evidence="2">
    <location>
        <begin position="109"/>
        <end position="179"/>
    </location>
</feature>
<dbReference type="EMBL" id="PGFJ01000002">
    <property type="protein sequence ID" value="PJJ79013.1"/>
    <property type="molecule type" value="Genomic_DNA"/>
</dbReference>
<dbReference type="Proteomes" id="UP000242687">
    <property type="component" value="Unassembled WGS sequence"/>
</dbReference>
<evidence type="ECO:0000256" key="1">
    <source>
        <dbReference type="SAM" id="Phobius"/>
    </source>
</evidence>
<sequence length="259" mass="27640">MKKLIAYLKTSSFRKTVLMAVVTVIGIVLIAFFSLSYYTDHGSGVPVPSVKGLSIDQAVNKLEEQGFDFHVDTVYVGDKAPGTIIEQDPDAGTLVKEGRVIYLTMVTMQAPPVALPDIEQKPYINALSALSNAGLKIGDTTYTPDIARDVVLEVKLAGQVVRPGMKIPKGSRIDLVLGDGNGANEQDIPELIGQDLDAARFAVKGLGLTIGIITYQGTITDSTNLKVVDQFPKRTDSTTTTSIGTRINLTVSQGSVDGN</sequence>
<dbReference type="OrthoDB" id="9803895at2"/>
<keyword evidence="1" id="KW-1133">Transmembrane helix</keyword>
<gene>
    <name evidence="3" type="ORF">CLV57_2137</name>
</gene>
<evidence type="ECO:0000313" key="3">
    <source>
        <dbReference type="EMBL" id="PJJ79013.1"/>
    </source>
</evidence>
<keyword evidence="1" id="KW-0472">Membrane</keyword>
<organism evidence="3 4">
    <name type="scientific">Mucilaginibacter auburnensis</name>
    <dbReference type="NCBI Taxonomy" id="1457233"/>
    <lineage>
        <taxon>Bacteria</taxon>
        <taxon>Pseudomonadati</taxon>
        <taxon>Bacteroidota</taxon>
        <taxon>Sphingobacteriia</taxon>
        <taxon>Sphingobacteriales</taxon>
        <taxon>Sphingobacteriaceae</taxon>
        <taxon>Mucilaginibacter</taxon>
    </lineage>
</organism>
<comment type="caution">
    <text evidence="3">The sequence shown here is derived from an EMBL/GenBank/DDBJ whole genome shotgun (WGS) entry which is preliminary data.</text>
</comment>
<keyword evidence="1" id="KW-0812">Transmembrane</keyword>
<dbReference type="InterPro" id="IPR005543">
    <property type="entry name" value="PASTA_dom"/>
</dbReference>
<dbReference type="Gene3D" id="3.30.10.20">
    <property type="match status" value="3"/>
</dbReference>
<dbReference type="AlphaFoldDB" id="A0A2H9VL10"/>
<evidence type="ECO:0000259" key="2">
    <source>
        <dbReference type="PROSITE" id="PS51178"/>
    </source>
</evidence>
<feature type="transmembrane region" description="Helical" evidence="1">
    <location>
        <begin position="16"/>
        <end position="38"/>
    </location>
</feature>
<dbReference type="SUPFAM" id="SSF54184">
    <property type="entry name" value="Penicillin-binding protein 2x (pbp-2x), c-terminal domain"/>
    <property type="match status" value="1"/>
</dbReference>
<keyword evidence="4" id="KW-1185">Reference proteome</keyword>
<dbReference type="SMART" id="SM00740">
    <property type="entry name" value="PASTA"/>
    <property type="match status" value="3"/>
</dbReference>
<feature type="domain" description="PASTA" evidence="2">
    <location>
        <begin position="41"/>
        <end position="107"/>
    </location>
</feature>
<accession>A0A2H9VL10</accession>
<dbReference type="Pfam" id="PF03793">
    <property type="entry name" value="PASTA"/>
    <property type="match status" value="1"/>
</dbReference>
<reference evidence="3 4" key="1">
    <citation type="submission" date="2017-11" db="EMBL/GenBank/DDBJ databases">
        <title>Genomic Encyclopedia of Archaeal and Bacterial Type Strains, Phase II (KMG-II): From Individual Species to Whole Genera.</title>
        <authorList>
            <person name="Goeker M."/>
        </authorList>
    </citation>
    <scope>NUCLEOTIDE SEQUENCE [LARGE SCALE GENOMIC DNA]</scope>
    <source>
        <strain evidence="3 4">DSM 28175</strain>
    </source>
</reference>
<protein>
    <submittedName>
        <fullName evidence="3">Beta-lactam-binding protein with PASTA domain</fullName>
    </submittedName>
</protein>
<dbReference type="PROSITE" id="PS51178">
    <property type="entry name" value="PASTA"/>
    <property type="match status" value="3"/>
</dbReference>
<proteinExistence type="predicted"/>
<dbReference type="RefSeq" id="WP_100341384.1">
    <property type="nucleotide sequence ID" value="NZ_PGFJ01000002.1"/>
</dbReference>
<dbReference type="CDD" id="cd06577">
    <property type="entry name" value="PASTA_pknB"/>
    <property type="match status" value="3"/>
</dbReference>
<name>A0A2H9VL10_9SPHI</name>
<feature type="domain" description="PASTA" evidence="2">
    <location>
        <begin position="182"/>
        <end position="253"/>
    </location>
</feature>
<evidence type="ECO:0000313" key="4">
    <source>
        <dbReference type="Proteomes" id="UP000242687"/>
    </source>
</evidence>